<feature type="transmembrane region" description="Helical" evidence="7">
    <location>
        <begin position="357"/>
        <end position="375"/>
    </location>
</feature>
<keyword evidence="9" id="KW-1185">Reference proteome</keyword>
<sequence>MRASELREILRGRDFRRLYATRLTSQLTDGVFQVALAGYVFFSPERQTSAGKAAAAFAITLLPYSALGPFAGVFIDRWRRRQILVWTPILRAALIVLVAALVAAGQDGAVFFTVVLVVLGANRFFLAALSAGLPHVVRREHLVTANAFAVTSGTIIAFGGAGVGYLLRRLFGAGQGGTALILLVTVGLFTLAGLTATRLPRRVLGPHLDEAPFSPLERAPDEDGALRTRHATSQPPGKDAGKGGGVDGGDGDAGGDGREGTPRTREALGTVLYGLADGARHIVHNRQAALGLAAMAFHRFLYGVVLIMTLLLCRNHFTTEADRGLTIFALMLGVSGAGYFAAALITPVVVRRITKQAWITVLLGAAAVSLLLLGTPFAQTAWAAGAFALGVVSQGVKLCVDTILQESIEDAYRGRVFAVYDMLFNATFAAAAAVAAAWLPLDGVSYATLVAVVGAYGIGAVLYWSSASRPFRTAPVG</sequence>
<feature type="transmembrane region" description="Helical" evidence="7">
    <location>
        <begin position="381"/>
        <end position="404"/>
    </location>
</feature>
<dbReference type="SUPFAM" id="SSF103473">
    <property type="entry name" value="MFS general substrate transporter"/>
    <property type="match status" value="1"/>
</dbReference>
<keyword evidence="5 7" id="KW-0472">Membrane</keyword>
<feature type="transmembrane region" description="Helical" evidence="7">
    <location>
        <begin position="145"/>
        <end position="167"/>
    </location>
</feature>
<feature type="transmembrane region" description="Helical" evidence="7">
    <location>
        <begin position="110"/>
        <end position="133"/>
    </location>
</feature>
<name>A0A931DR70_9ACTN</name>
<dbReference type="GO" id="GO:0005886">
    <property type="term" value="C:plasma membrane"/>
    <property type="evidence" value="ECO:0007669"/>
    <property type="project" value="UniProtKB-SubCell"/>
</dbReference>
<dbReference type="AlphaFoldDB" id="A0A931DR70"/>
<keyword evidence="2" id="KW-1003">Cell membrane</keyword>
<gene>
    <name evidence="8" type="ORF">IW256_006404</name>
</gene>
<dbReference type="GO" id="GO:0022857">
    <property type="term" value="F:transmembrane transporter activity"/>
    <property type="evidence" value="ECO:0007669"/>
    <property type="project" value="InterPro"/>
</dbReference>
<dbReference type="RefSeq" id="WP_197014494.1">
    <property type="nucleotide sequence ID" value="NZ_BAABES010000012.1"/>
</dbReference>
<feature type="compositionally biased region" description="Gly residues" evidence="6">
    <location>
        <begin position="242"/>
        <end position="254"/>
    </location>
</feature>
<feature type="transmembrane region" description="Helical" evidence="7">
    <location>
        <begin position="20"/>
        <end position="42"/>
    </location>
</feature>
<evidence type="ECO:0000256" key="7">
    <source>
        <dbReference type="SAM" id="Phobius"/>
    </source>
</evidence>
<feature type="transmembrane region" description="Helical" evidence="7">
    <location>
        <begin position="289"/>
        <end position="312"/>
    </location>
</feature>
<dbReference type="PANTHER" id="PTHR23513:SF17">
    <property type="entry name" value="MEMBRANE PROTEIN"/>
    <property type="match status" value="1"/>
</dbReference>
<feature type="transmembrane region" description="Helical" evidence="7">
    <location>
        <begin position="444"/>
        <end position="464"/>
    </location>
</feature>
<reference evidence="8" key="1">
    <citation type="submission" date="2020-11" db="EMBL/GenBank/DDBJ databases">
        <title>Sequencing the genomes of 1000 actinobacteria strains.</title>
        <authorList>
            <person name="Klenk H.-P."/>
        </authorList>
    </citation>
    <scope>NUCLEOTIDE SEQUENCE</scope>
    <source>
        <strain evidence="8">DSM 43175</strain>
    </source>
</reference>
<feature type="transmembrane region" description="Helical" evidence="7">
    <location>
        <begin position="416"/>
        <end position="438"/>
    </location>
</feature>
<comment type="caution">
    <text evidence="8">The sequence shown here is derived from an EMBL/GenBank/DDBJ whole genome shotgun (WGS) entry which is preliminary data.</text>
</comment>
<dbReference type="EMBL" id="JADOUA010000001">
    <property type="protein sequence ID" value="MBG6092291.1"/>
    <property type="molecule type" value="Genomic_DNA"/>
</dbReference>
<evidence type="ECO:0000313" key="9">
    <source>
        <dbReference type="Proteomes" id="UP000614047"/>
    </source>
</evidence>
<feature type="transmembrane region" description="Helical" evidence="7">
    <location>
        <begin position="173"/>
        <end position="194"/>
    </location>
</feature>
<evidence type="ECO:0000256" key="2">
    <source>
        <dbReference type="ARBA" id="ARBA00022475"/>
    </source>
</evidence>
<organism evidence="8 9">
    <name type="scientific">Actinomadura viridis</name>
    <dbReference type="NCBI Taxonomy" id="58110"/>
    <lineage>
        <taxon>Bacteria</taxon>
        <taxon>Bacillati</taxon>
        <taxon>Actinomycetota</taxon>
        <taxon>Actinomycetes</taxon>
        <taxon>Streptosporangiales</taxon>
        <taxon>Thermomonosporaceae</taxon>
        <taxon>Actinomadura</taxon>
    </lineage>
</organism>
<dbReference type="Proteomes" id="UP000614047">
    <property type="component" value="Unassembled WGS sequence"/>
</dbReference>
<feature type="transmembrane region" description="Helical" evidence="7">
    <location>
        <begin position="324"/>
        <end position="345"/>
    </location>
</feature>
<feature type="transmembrane region" description="Helical" evidence="7">
    <location>
        <begin position="83"/>
        <end position="104"/>
    </location>
</feature>
<keyword evidence="3 7" id="KW-0812">Transmembrane</keyword>
<comment type="subcellular location">
    <subcellularLocation>
        <location evidence="1">Cell membrane</location>
        <topology evidence="1">Multi-pass membrane protein</topology>
    </subcellularLocation>
</comment>
<dbReference type="CDD" id="cd06173">
    <property type="entry name" value="MFS_MefA_like"/>
    <property type="match status" value="1"/>
</dbReference>
<dbReference type="Pfam" id="PF07690">
    <property type="entry name" value="MFS_1"/>
    <property type="match status" value="1"/>
</dbReference>
<evidence type="ECO:0000256" key="5">
    <source>
        <dbReference type="ARBA" id="ARBA00023136"/>
    </source>
</evidence>
<feature type="transmembrane region" description="Helical" evidence="7">
    <location>
        <begin position="54"/>
        <end position="76"/>
    </location>
</feature>
<dbReference type="Gene3D" id="1.20.1250.20">
    <property type="entry name" value="MFS general substrate transporter like domains"/>
    <property type="match status" value="1"/>
</dbReference>
<evidence type="ECO:0000256" key="4">
    <source>
        <dbReference type="ARBA" id="ARBA00022989"/>
    </source>
</evidence>
<proteinExistence type="predicted"/>
<dbReference type="InterPro" id="IPR036259">
    <property type="entry name" value="MFS_trans_sf"/>
</dbReference>
<protein>
    <submittedName>
        <fullName evidence="8">MFS family permease</fullName>
    </submittedName>
</protein>
<evidence type="ECO:0000256" key="1">
    <source>
        <dbReference type="ARBA" id="ARBA00004651"/>
    </source>
</evidence>
<feature type="region of interest" description="Disordered" evidence="6">
    <location>
        <begin position="210"/>
        <end position="263"/>
    </location>
</feature>
<accession>A0A931DR70</accession>
<evidence type="ECO:0000256" key="3">
    <source>
        <dbReference type="ARBA" id="ARBA00022692"/>
    </source>
</evidence>
<dbReference type="InterPro" id="IPR011701">
    <property type="entry name" value="MFS"/>
</dbReference>
<keyword evidence="4 7" id="KW-1133">Transmembrane helix</keyword>
<dbReference type="PANTHER" id="PTHR23513">
    <property type="entry name" value="INTEGRAL MEMBRANE EFFLUX PROTEIN-RELATED"/>
    <property type="match status" value="1"/>
</dbReference>
<evidence type="ECO:0000256" key="6">
    <source>
        <dbReference type="SAM" id="MobiDB-lite"/>
    </source>
</evidence>
<evidence type="ECO:0000313" key="8">
    <source>
        <dbReference type="EMBL" id="MBG6092291.1"/>
    </source>
</evidence>